<comment type="caution">
    <text evidence="2">The sequence shown here is derived from an EMBL/GenBank/DDBJ whole genome shotgun (WGS) entry which is preliminary data.</text>
</comment>
<keyword evidence="3" id="KW-1185">Reference proteome</keyword>
<dbReference type="AlphaFoldDB" id="A0A6G1FDD7"/>
<dbReference type="EMBL" id="SPHZ02000001">
    <property type="protein sequence ID" value="KAF0934813.1"/>
    <property type="molecule type" value="Genomic_DNA"/>
</dbReference>
<accession>A0A6G1FDD7</accession>
<name>A0A6G1FDD7_9ORYZ</name>
<evidence type="ECO:0000313" key="3">
    <source>
        <dbReference type="Proteomes" id="UP000479710"/>
    </source>
</evidence>
<gene>
    <name evidence="2" type="ORF">E2562_028822</name>
</gene>
<organism evidence="2 3">
    <name type="scientific">Oryza meyeriana var. granulata</name>
    <dbReference type="NCBI Taxonomy" id="110450"/>
    <lineage>
        <taxon>Eukaryota</taxon>
        <taxon>Viridiplantae</taxon>
        <taxon>Streptophyta</taxon>
        <taxon>Embryophyta</taxon>
        <taxon>Tracheophyta</taxon>
        <taxon>Spermatophyta</taxon>
        <taxon>Magnoliopsida</taxon>
        <taxon>Liliopsida</taxon>
        <taxon>Poales</taxon>
        <taxon>Poaceae</taxon>
        <taxon>BOP clade</taxon>
        <taxon>Oryzoideae</taxon>
        <taxon>Oryzeae</taxon>
        <taxon>Oryzinae</taxon>
        <taxon>Oryza</taxon>
        <taxon>Oryza meyeriana</taxon>
    </lineage>
</organism>
<proteinExistence type="predicted"/>
<evidence type="ECO:0000256" key="1">
    <source>
        <dbReference type="SAM" id="MobiDB-lite"/>
    </source>
</evidence>
<reference evidence="2 3" key="1">
    <citation type="submission" date="2019-11" db="EMBL/GenBank/DDBJ databases">
        <title>Whole genome sequence of Oryza granulata.</title>
        <authorList>
            <person name="Li W."/>
        </authorList>
    </citation>
    <scope>NUCLEOTIDE SEQUENCE [LARGE SCALE GENOMIC DNA]</scope>
    <source>
        <strain evidence="3">cv. Menghai</strain>
        <tissue evidence="2">Leaf</tissue>
    </source>
</reference>
<protein>
    <submittedName>
        <fullName evidence="2">Uncharacterized protein</fullName>
    </submittedName>
</protein>
<feature type="region of interest" description="Disordered" evidence="1">
    <location>
        <begin position="1"/>
        <end position="40"/>
    </location>
</feature>
<dbReference type="Proteomes" id="UP000479710">
    <property type="component" value="Unassembled WGS sequence"/>
</dbReference>
<evidence type="ECO:0000313" key="2">
    <source>
        <dbReference type="EMBL" id="KAF0934813.1"/>
    </source>
</evidence>
<sequence>MRISPIMAAEPSEPHSSQQELAPAARRRRPQPVRSAPLLAPPSIPSDFGACLSDVHHIYVGEAPAGREWQVAEGALRARQRKGTTILDLVCGDANVEQNREMLALD</sequence>